<evidence type="ECO:0000256" key="2">
    <source>
        <dbReference type="ARBA" id="ARBA00022763"/>
    </source>
</evidence>
<sequence length="533" mass="59804">MAKRYIAIWFRHLLTDWYVRKHPDCGDSPLVFSSNQRGRQLIVATSKKAENTGIYKGMAVADARALFPDLTVVAYPPDQELNLLSALGQWCIRYSPVVAIDPPDGLFIDASGCAHLWGGEQNYLTEILLKLKAYGYDVRGAMADTIGTAWAVSRYSSDTMIITGGLERKALRPLPPAALRLDDALLTKLQQLGFHRIEDFIHLPLNALKRRFGQGFILRLKQALGAEREDIIPIGVAPVYEERLSSLDPIKTAKAITIALTKLLEVMCLKLQQEGKGIRTATLVCYRIDDQVVQLTIGTNGASNNSSHLLKLFELKIPSLAPGPGIDLFILQASLVEDVVAAQEKIWSAKGSADNNITKLLDRIESKIGAGNVKRYQVVEHYWPELSVQVMRGGNLSVKMMSEGNPLVKVMREGNLTVKMMSEGNPLVKVMREGNHQQVSTPRPEKLLPAPLPIEVTAPIPDYPPMLFRFLGRLHEIKKADGPERIEREWWVDDGEHRDYYIVEDTAGRRYWIFRLGHYAVDKSQWFIHGFFA</sequence>
<dbReference type="Pfam" id="PF00817">
    <property type="entry name" value="IMS"/>
    <property type="match status" value="1"/>
</dbReference>
<dbReference type="InterPro" id="IPR050356">
    <property type="entry name" value="SulA_CellDiv_inhibitor"/>
</dbReference>
<dbReference type="PANTHER" id="PTHR35369">
    <property type="entry name" value="BLR3025 PROTEIN-RELATED"/>
    <property type="match status" value="1"/>
</dbReference>
<proteinExistence type="inferred from homology"/>
<dbReference type="AlphaFoldDB" id="A0A3E1P092"/>
<comment type="similarity">
    <text evidence="1">Belongs to the DNA polymerase type-Y family.</text>
</comment>
<dbReference type="Gene3D" id="3.30.70.270">
    <property type="match status" value="1"/>
</dbReference>
<accession>A0A3E1P092</accession>
<evidence type="ECO:0000259" key="3">
    <source>
        <dbReference type="Pfam" id="PF00817"/>
    </source>
</evidence>
<evidence type="ECO:0000313" key="4">
    <source>
        <dbReference type="EMBL" id="RFM33560.1"/>
    </source>
</evidence>
<dbReference type="Proteomes" id="UP000261174">
    <property type="component" value="Unassembled WGS sequence"/>
</dbReference>
<feature type="domain" description="UmuC" evidence="3">
    <location>
        <begin position="10"/>
        <end position="153"/>
    </location>
</feature>
<gene>
    <name evidence="4" type="ORF">DXN04_16505</name>
</gene>
<protein>
    <submittedName>
        <fullName evidence="4">DNA polymerase Y family protein</fullName>
    </submittedName>
</protein>
<dbReference type="RefSeq" id="WP_116854483.1">
    <property type="nucleotide sequence ID" value="NZ_QTJV01000006.1"/>
</dbReference>
<dbReference type="PANTHER" id="PTHR35369:SF2">
    <property type="entry name" value="BLR3025 PROTEIN"/>
    <property type="match status" value="1"/>
</dbReference>
<dbReference type="EMBL" id="QTJV01000006">
    <property type="protein sequence ID" value="RFM33560.1"/>
    <property type="molecule type" value="Genomic_DNA"/>
</dbReference>
<comment type="caution">
    <text evidence="4">The sequence shown here is derived from an EMBL/GenBank/DDBJ whole genome shotgun (WGS) entry which is preliminary data.</text>
</comment>
<dbReference type="InterPro" id="IPR001126">
    <property type="entry name" value="UmuC"/>
</dbReference>
<keyword evidence="2" id="KW-0227">DNA damage</keyword>
<keyword evidence="5" id="KW-1185">Reference proteome</keyword>
<name>A0A3E1P092_9BACT</name>
<dbReference type="GO" id="GO:0006281">
    <property type="term" value="P:DNA repair"/>
    <property type="evidence" value="ECO:0007669"/>
    <property type="project" value="InterPro"/>
</dbReference>
<dbReference type="SUPFAM" id="SSF56672">
    <property type="entry name" value="DNA/RNA polymerases"/>
    <property type="match status" value="1"/>
</dbReference>
<evidence type="ECO:0000256" key="1">
    <source>
        <dbReference type="ARBA" id="ARBA00010945"/>
    </source>
</evidence>
<dbReference type="OrthoDB" id="625722at2"/>
<dbReference type="CDD" id="cd03468">
    <property type="entry name" value="PolY_like"/>
    <property type="match status" value="1"/>
</dbReference>
<evidence type="ECO:0000313" key="5">
    <source>
        <dbReference type="Proteomes" id="UP000261174"/>
    </source>
</evidence>
<dbReference type="Gene3D" id="3.40.1170.60">
    <property type="match status" value="1"/>
</dbReference>
<organism evidence="4 5">
    <name type="scientific">Chitinophaga silvisoli</name>
    <dbReference type="NCBI Taxonomy" id="2291814"/>
    <lineage>
        <taxon>Bacteria</taxon>
        <taxon>Pseudomonadati</taxon>
        <taxon>Bacteroidota</taxon>
        <taxon>Chitinophagia</taxon>
        <taxon>Chitinophagales</taxon>
        <taxon>Chitinophagaceae</taxon>
        <taxon>Chitinophaga</taxon>
    </lineage>
</organism>
<dbReference type="InterPro" id="IPR043128">
    <property type="entry name" value="Rev_trsase/Diguanyl_cyclase"/>
</dbReference>
<reference evidence="4 5" key="1">
    <citation type="submission" date="2018-08" db="EMBL/GenBank/DDBJ databases">
        <title>Chitinophaga sp. K20C18050901, a novel bacterium isolated from forest soil.</title>
        <authorList>
            <person name="Wang C."/>
        </authorList>
    </citation>
    <scope>NUCLEOTIDE SEQUENCE [LARGE SCALE GENOMIC DNA]</scope>
    <source>
        <strain evidence="4 5">K20C18050901</strain>
    </source>
</reference>
<dbReference type="InterPro" id="IPR043502">
    <property type="entry name" value="DNA/RNA_pol_sf"/>
</dbReference>